<name>A0A6N0JJQ6_ACHDE</name>
<reference evidence="1 2" key="1">
    <citation type="submission" date="2020-05" db="EMBL/GenBank/DDBJ databases">
        <title>FDA dAtabase for Regulatory Grade micrObial Sequences (FDA-ARGOS): Supporting development and validation of Infectious Disease Dx tests.</title>
        <authorList>
            <person name="Sproer C."/>
            <person name="Gronow S."/>
            <person name="Severitt S."/>
            <person name="Schroder I."/>
            <person name="Tallon L."/>
            <person name="Sadzewicz L."/>
            <person name="Zhao X."/>
            <person name="Vavikolanu K."/>
            <person name="Mehta A."/>
            <person name="Aluvathingal J."/>
            <person name="Nadendla S."/>
            <person name="Myers T."/>
            <person name="Yan Y."/>
            <person name="Sichtig H."/>
        </authorList>
    </citation>
    <scope>NUCLEOTIDE SEQUENCE [LARGE SCALE GENOMIC DNA]</scope>
    <source>
        <strain evidence="1 2">FDAARGOS_787</strain>
    </source>
</reference>
<organism evidence="1 2">
    <name type="scientific">Achromobacter denitrificans</name>
    <name type="common">Alcaligenes denitrificans</name>
    <dbReference type="NCBI Taxonomy" id="32002"/>
    <lineage>
        <taxon>Bacteria</taxon>
        <taxon>Pseudomonadati</taxon>
        <taxon>Pseudomonadota</taxon>
        <taxon>Betaproteobacteria</taxon>
        <taxon>Burkholderiales</taxon>
        <taxon>Alcaligenaceae</taxon>
        <taxon>Achromobacter</taxon>
    </lineage>
</organism>
<protein>
    <submittedName>
        <fullName evidence="1">NRDE family protein</fullName>
    </submittedName>
</protein>
<sequence length="271" mass="28763">MCLAVLALHALPGIPVLIAANRDEFHERPTLPAQRWPDAPSIYAGRDGRAGGTWMGATVQGRYALVTNFREPGKVLDPAPSRGALVEDFLRGDDTPAAYLARVHEAGQAYNGFNLIVGDTREAWYLSNRDGGPRALAPGVYALSNHLLDTPWPKLARTKAAFTAVLHAGPQPDLPALMAALADRAPADDADLPATGLPLDRERLLSSPFIVSPNYGTRSSSVLALRDGGAGQLDERRFAPDGSISGESRLTFSWRAAGGGDPLPRAAETIG</sequence>
<evidence type="ECO:0000313" key="2">
    <source>
        <dbReference type="Proteomes" id="UP000509782"/>
    </source>
</evidence>
<dbReference type="PANTHER" id="PTHR17985">
    <property type="entry name" value="SER/THR-RICH PROTEIN T10 IN DGCR REGION"/>
    <property type="match status" value="1"/>
</dbReference>
<dbReference type="InterPro" id="IPR008551">
    <property type="entry name" value="TANGO2"/>
</dbReference>
<dbReference type="AlphaFoldDB" id="A0A6N0JJQ6"/>
<proteinExistence type="predicted"/>
<dbReference type="EMBL" id="CP054569">
    <property type="protein sequence ID" value="QKQ47283.1"/>
    <property type="molecule type" value="Genomic_DNA"/>
</dbReference>
<dbReference type="RefSeq" id="WP_174716312.1">
    <property type="nucleotide sequence ID" value="NZ_CP054569.1"/>
</dbReference>
<accession>A0A6N0JJQ6</accession>
<dbReference type="Proteomes" id="UP000509782">
    <property type="component" value="Chromosome"/>
</dbReference>
<dbReference type="Pfam" id="PF05742">
    <property type="entry name" value="TANGO2"/>
    <property type="match status" value="1"/>
</dbReference>
<gene>
    <name evidence="1" type="ORF">FOC81_11495</name>
</gene>
<evidence type="ECO:0000313" key="1">
    <source>
        <dbReference type="EMBL" id="QKQ47283.1"/>
    </source>
</evidence>
<dbReference type="PANTHER" id="PTHR17985:SF8">
    <property type="entry name" value="TRANSPORT AND GOLGI ORGANIZATION PROTEIN 2 HOMOLOG"/>
    <property type="match status" value="1"/>
</dbReference>